<keyword evidence="4" id="KW-0732">Signal</keyword>
<comment type="similarity">
    <text evidence="2">Belongs to the nematode transthyretin-like family.</text>
</comment>
<evidence type="ECO:0000256" key="1">
    <source>
        <dbReference type="ARBA" id="ARBA00004613"/>
    </source>
</evidence>
<dbReference type="Gene3D" id="2.60.40.3330">
    <property type="match status" value="1"/>
</dbReference>
<evidence type="ECO:0000313" key="5">
    <source>
        <dbReference type="EMBL" id="KAI1706112.1"/>
    </source>
</evidence>
<protein>
    <submittedName>
        <fullName evidence="5">Transthyretin-like family domain-containing protein</fullName>
    </submittedName>
</protein>
<dbReference type="EMBL" id="JAKKPZ010000050">
    <property type="protein sequence ID" value="KAI1706112.1"/>
    <property type="molecule type" value="Genomic_DNA"/>
</dbReference>
<dbReference type="AlphaFoldDB" id="A0AAD4MWG6"/>
<dbReference type="PANTHER" id="PTHR21700">
    <property type="entry name" value="TRANSTHYRETIN-LIKE FAMILY PROTEIN-RELATED"/>
    <property type="match status" value="1"/>
</dbReference>
<dbReference type="Pfam" id="PF01060">
    <property type="entry name" value="TTR-52"/>
    <property type="match status" value="1"/>
</dbReference>
<evidence type="ECO:0000313" key="6">
    <source>
        <dbReference type="Proteomes" id="UP001201812"/>
    </source>
</evidence>
<dbReference type="Proteomes" id="UP001201812">
    <property type="component" value="Unassembled WGS sequence"/>
</dbReference>
<evidence type="ECO:0000256" key="3">
    <source>
        <dbReference type="ARBA" id="ARBA00022525"/>
    </source>
</evidence>
<sequence>MICSGSSDVQDRLVHINKATIRAYGQLFCDKKPASGITVKLMEFEKVQANQELETTTSDENGYFNIFGKDGEISFSDTIDGQKRETLYLIPKESQNGIYDLSFIDLEERPADNCRVKISLQPLLK</sequence>
<comment type="caution">
    <text evidence="5">The sequence shown here is derived from an EMBL/GenBank/DDBJ whole genome shotgun (WGS) entry which is preliminary data.</text>
</comment>
<dbReference type="GO" id="GO:0009986">
    <property type="term" value="C:cell surface"/>
    <property type="evidence" value="ECO:0007669"/>
    <property type="project" value="InterPro"/>
</dbReference>
<name>A0AAD4MWG6_9BILA</name>
<proteinExistence type="inferred from homology"/>
<organism evidence="5 6">
    <name type="scientific">Ditylenchus destructor</name>
    <dbReference type="NCBI Taxonomy" id="166010"/>
    <lineage>
        <taxon>Eukaryota</taxon>
        <taxon>Metazoa</taxon>
        <taxon>Ecdysozoa</taxon>
        <taxon>Nematoda</taxon>
        <taxon>Chromadorea</taxon>
        <taxon>Rhabditida</taxon>
        <taxon>Tylenchina</taxon>
        <taxon>Tylenchomorpha</taxon>
        <taxon>Sphaerularioidea</taxon>
        <taxon>Anguinidae</taxon>
        <taxon>Anguininae</taxon>
        <taxon>Ditylenchus</taxon>
    </lineage>
</organism>
<reference evidence="5" key="1">
    <citation type="submission" date="2022-01" db="EMBL/GenBank/DDBJ databases">
        <title>Genome Sequence Resource for Two Populations of Ditylenchus destructor, the Migratory Endoparasitic Phytonematode.</title>
        <authorList>
            <person name="Zhang H."/>
            <person name="Lin R."/>
            <person name="Xie B."/>
        </authorList>
    </citation>
    <scope>NUCLEOTIDE SEQUENCE</scope>
    <source>
        <strain evidence="5">BazhouSP</strain>
    </source>
</reference>
<keyword evidence="6" id="KW-1185">Reference proteome</keyword>
<accession>A0AAD4MWG6</accession>
<evidence type="ECO:0000256" key="4">
    <source>
        <dbReference type="ARBA" id="ARBA00022729"/>
    </source>
</evidence>
<dbReference type="InterPro" id="IPR038479">
    <property type="entry name" value="Transthyretin-like_sf"/>
</dbReference>
<comment type="subcellular location">
    <subcellularLocation>
        <location evidence="1">Secreted</location>
    </subcellularLocation>
</comment>
<dbReference type="GO" id="GO:0005576">
    <property type="term" value="C:extracellular region"/>
    <property type="evidence" value="ECO:0007669"/>
    <property type="project" value="UniProtKB-SubCell"/>
</dbReference>
<evidence type="ECO:0000256" key="2">
    <source>
        <dbReference type="ARBA" id="ARBA00010112"/>
    </source>
</evidence>
<dbReference type="InterPro" id="IPR001534">
    <property type="entry name" value="Transthyretin-like"/>
</dbReference>
<keyword evidence="3" id="KW-0964">Secreted</keyword>
<gene>
    <name evidence="5" type="ORF">DdX_13151</name>
</gene>